<dbReference type="EMBL" id="CP037423">
    <property type="protein sequence ID" value="QDV45421.1"/>
    <property type="molecule type" value="Genomic_DNA"/>
</dbReference>
<evidence type="ECO:0000313" key="1">
    <source>
        <dbReference type="EMBL" id="QDV45421.1"/>
    </source>
</evidence>
<evidence type="ECO:0000313" key="2">
    <source>
        <dbReference type="Proteomes" id="UP000319004"/>
    </source>
</evidence>
<sequence length="167" mass="18747">MSITSIDGEWQLERYRYLVDEIAWGDEEDTACMAKIQAWLRGNGDAQIPDAVPMAGLVMKIQGNAFTEEVIEFDALMFDVRGVQVNAYVPMTGTVVDRDGLMILEPAGVPDWATPNTMDASILRYDDGDTKVGDHLRLINDCLVRQVSVVTDEIYLERMVLVYGRVR</sequence>
<dbReference type="OrthoDB" id="265728at2"/>
<dbReference type="Proteomes" id="UP000319004">
    <property type="component" value="Chromosome"/>
</dbReference>
<proteinExistence type="predicted"/>
<name>A0A518HX52_9BACT</name>
<organism evidence="1 2">
    <name type="scientific">Stieleria neptunia</name>
    <dbReference type="NCBI Taxonomy" id="2527979"/>
    <lineage>
        <taxon>Bacteria</taxon>
        <taxon>Pseudomonadati</taxon>
        <taxon>Planctomycetota</taxon>
        <taxon>Planctomycetia</taxon>
        <taxon>Pirellulales</taxon>
        <taxon>Pirellulaceae</taxon>
        <taxon>Stieleria</taxon>
    </lineage>
</organism>
<dbReference type="KEGG" id="snep:Enr13x_53000"/>
<dbReference type="RefSeq" id="WP_145389586.1">
    <property type="nucleotide sequence ID" value="NZ_CP037423.1"/>
</dbReference>
<accession>A0A518HX52</accession>
<protein>
    <submittedName>
        <fullName evidence="1">Uncharacterized protein</fullName>
    </submittedName>
</protein>
<keyword evidence="2" id="KW-1185">Reference proteome</keyword>
<gene>
    <name evidence="1" type="ORF">Enr13x_53000</name>
</gene>
<reference evidence="1 2" key="1">
    <citation type="submission" date="2019-03" db="EMBL/GenBank/DDBJ databases">
        <title>Deep-cultivation of Planctomycetes and their phenomic and genomic characterization uncovers novel biology.</title>
        <authorList>
            <person name="Wiegand S."/>
            <person name="Jogler M."/>
            <person name="Boedeker C."/>
            <person name="Pinto D."/>
            <person name="Vollmers J."/>
            <person name="Rivas-Marin E."/>
            <person name="Kohn T."/>
            <person name="Peeters S.H."/>
            <person name="Heuer A."/>
            <person name="Rast P."/>
            <person name="Oberbeckmann S."/>
            <person name="Bunk B."/>
            <person name="Jeske O."/>
            <person name="Meyerdierks A."/>
            <person name="Storesund J.E."/>
            <person name="Kallscheuer N."/>
            <person name="Luecker S."/>
            <person name="Lage O.M."/>
            <person name="Pohl T."/>
            <person name="Merkel B.J."/>
            <person name="Hornburger P."/>
            <person name="Mueller R.-W."/>
            <person name="Bruemmer F."/>
            <person name="Labrenz M."/>
            <person name="Spormann A.M."/>
            <person name="Op den Camp H."/>
            <person name="Overmann J."/>
            <person name="Amann R."/>
            <person name="Jetten M.S.M."/>
            <person name="Mascher T."/>
            <person name="Medema M.H."/>
            <person name="Devos D.P."/>
            <person name="Kaster A.-K."/>
            <person name="Ovreas L."/>
            <person name="Rohde M."/>
            <person name="Galperin M.Y."/>
            <person name="Jogler C."/>
        </authorList>
    </citation>
    <scope>NUCLEOTIDE SEQUENCE [LARGE SCALE GENOMIC DNA]</scope>
    <source>
        <strain evidence="1 2">Enr13</strain>
    </source>
</reference>
<dbReference type="AlphaFoldDB" id="A0A518HX52"/>